<dbReference type="Proteomes" id="UP000063429">
    <property type="component" value="Chromosome"/>
</dbReference>
<name>A0ABN4HZJ4_9BURK</name>
<accession>A0ABN4HZJ4</accession>
<dbReference type="EMBL" id="CP011409">
    <property type="protein sequence ID" value="AKZ63617.1"/>
    <property type="molecule type" value="Genomic_DNA"/>
</dbReference>
<dbReference type="GO" id="GO:0016787">
    <property type="term" value="F:hydrolase activity"/>
    <property type="evidence" value="ECO:0007669"/>
    <property type="project" value="UniProtKB-KW"/>
</dbReference>
<keyword evidence="2" id="KW-0378">Hydrolase</keyword>
<feature type="domain" description="AB hydrolase-1" evidence="1">
    <location>
        <begin position="31"/>
        <end position="221"/>
    </location>
</feature>
<evidence type="ECO:0000313" key="2">
    <source>
        <dbReference type="EMBL" id="AKZ63617.1"/>
    </source>
</evidence>
<protein>
    <submittedName>
        <fullName evidence="2">Alpha/beta hydrolase</fullName>
    </submittedName>
</protein>
<dbReference type="Pfam" id="PF12697">
    <property type="entry name" value="Abhydrolase_6"/>
    <property type="match status" value="1"/>
</dbReference>
<dbReference type="Gene3D" id="3.40.50.1820">
    <property type="entry name" value="alpha/beta hydrolase"/>
    <property type="match status" value="1"/>
</dbReference>
<sequence length="245" mass="26674">MNERRVELEVDGETIAGDILSATAAVNAPGVLFLHGAGQSHRQRQRILREELATLGLGSIAFDFSGHGESSANAPGSLQKRLRQAEQVLQHFDPGHHIHTVAGVSMSGEIAIRLACKDASGIGHVVLMVGAIYDRMAFALPFGPAFSAALRRPGSWRDAETLELIRSYRGGLTIIRALDDAVIPHEVADLLMDAAQSTRFRRLIDLPGVDHRLSEKIAQDAALRRRIATAISADELHKQDTREEK</sequence>
<evidence type="ECO:0000259" key="1">
    <source>
        <dbReference type="Pfam" id="PF12697"/>
    </source>
</evidence>
<proteinExistence type="predicted"/>
<dbReference type="InterPro" id="IPR000073">
    <property type="entry name" value="AB_hydrolase_1"/>
</dbReference>
<dbReference type="RefSeq" id="WP_053198351.1">
    <property type="nucleotide sequence ID" value="NZ_CP011409.1"/>
</dbReference>
<dbReference type="InterPro" id="IPR029058">
    <property type="entry name" value="AB_hydrolase_fold"/>
</dbReference>
<dbReference type="SUPFAM" id="SSF53474">
    <property type="entry name" value="alpha/beta-Hydrolases"/>
    <property type="match status" value="1"/>
</dbReference>
<evidence type="ECO:0000313" key="3">
    <source>
        <dbReference type="Proteomes" id="UP000063429"/>
    </source>
</evidence>
<organism evidence="2 3">
    <name type="scientific">Herbaspirillum hiltneri N3</name>
    <dbReference type="NCBI Taxonomy" id="1262470"/>
    <lineage>
        <taxon>Bacteria</taxon>
        <taxon>Pseudomonadati</taxon>
        <taxon>Pseudomonadota</taxon>
        <taxon>Betaproteobacteria</taxon>
        <taxon>Burkholderiales</taxon>
        <taxon>Oxalobacteraceae</taxon>
        <taxon>Herbaspirillum</taxon>
    </lineage>
</organism>
<keyword evidence="3" id="KW-1185">Reference proteome</keyword>
<reference evidence="3" key="1">
    <citation type="journal article" date="2015" name="Genome Announc.">
        <title>Complete Genome Sequence of Herbaspirillum hiltneri N3 (DSM 17495), Isolated from Surface-Sterilized Wheat Roots.</title>
        <authorList>
            <person name="Guizelini D."/>
            <person name="Saizaki P.M."/>
            <person name="Coimbra N.A."/>
            <person name="Weiss V.A."/>
            <person name="Faoro H."/>
            <person name="Sfeir M.Z."/>
            <person name="Baura V.A."/>
            <person name="Monteiro R.A."/>
            <person name="Chubatsu L.S."/>
            <person name="Souza E.M."/>
            <person name="Cruz L.M."/>
            <person name="Pedrosa F.O."/>
            <person name="Raittz R.T."/>
            <person name="Marchaukoski J.N."/>
            <person name="Steffens M.B."/>
        </authorList>
    </citation>
    <scope>NUCLEOTIDE SEQUENCE [LARGE SCALE GENOMIC DNA]</scope>
    <source>
        <strain evidence="3">N3</strain>
    </source>
</reference>
<gene>
    <name evidence="2" type="ORF">F506_13930</name>
</gene>